<dbReference type="AlphaFoldDB" id="A0A0G0R3Q0"/>
<proteinExistence type="predicted"/>
<feature type="region of interest" description="Disordered" evidence="1">
    <location>
        <begin position="29"/>
        <end position="111"/>
    </location>
</feature>
<feature type="compositionally biased region" description="Acidic residues" evidence="1">
    <location>
        <begin position="35"/>
        <end position="66"/>
    </location>
</feature>
<evidence type="ECO:0000313" key="4">
    <source>
        <dbReference type="Proteomes" id="UP000034215"/>
    </source>
</evidence>
<organism evidence="3 4">
    <name type="scientific">Candidatus Woesebacteria bacterium GW2011_GWB1_40_12</name>
    <dbReference type="NCBI Taxonomy" id="1618576"/>
    <lineage>
        <taxon>Bacteria</taxon>
        <taxon>Candidatus Woeseibacteriota</taxon>
    </lineage>
</organism>
<name>A0A0G0R3Q0_9BACT</name>
<gene>
    <name evidence="3" type="ORF">UT76_C0005G0012</name>
</gene>
<dbReference type="EMBL" id="LBYA01000005">
    <property type="protein sequence ID" value="KKR44386.1"/>
    <property type="molecule type" value="Genomic_DNA"/>
</dbReference>
<dbReference type="Proteomes" id="UP000034215">
    <property type="component" value="Unassembled WGS sequence"/>
</dbReference>
<feature type="compositionally biased region" description="Low complexity" evidence="1">
    <location>
        <begin position="70"/>
        <end position="82"/>
    </location>
</feature>
<comment type="caution">
    <text evidence="3">The sequence shown here is derived from an EMBL/GenBank/DDBJ whole genome shotgun (WGS) entry which is preliminary data.</text>
</comment>
<feature type="signal peptide" evidence="2">
    <location>
        <begin position="1"/>
        <end position="23"/>
    </location>
</feature>
<feature type="compositionally biased region" description="Low complexity" evidence="1">
    <location>
        <begin position="92"/>
        <end position="104"/>
    </location>
</feature>
<protein>
    <submittedName>
        <fullName evidence="3">Cellulose-binding, family II</fullName>
    </submittedName>
</protein>
<reference evidence="3 4" key="1">
    <citation type="journal article" date="2015" name="Nature">
        <title>rRNA introns, odd ribosomes, and small enigmatic genomes across a large radiation of phyla.</title>
        <authorList>
            <person name="Brown C.T."/>
            <person name="Hug L.A."/>
            <person name="Thomas B.C."/>
            <person name="Sharon I."/>
            <person name="Castelle C.J."/>
            <person name="Singh A."/>
            <person name="Wilkins M.J."/>
            <person name="Williams K.H."/>
            <person name="Banfield J.F."/>
        </authorList>
    </citation>
    <scope>NUCLEOTIDE SEQUENCE [LARGE SCALE GENOMIC DNA]</scope>
</reference>
<feature type="chain" id="PRO_5002534208" evidence="2">
    <location>
        <begin position="24"/>
        <end position="136"/>
    </location>
</feature>
<sequence>MKMKKILTTLSIISILAFGAMLAKTIQVRASSHDDQEENETLEIEDEEEIDDQEELDDIYEDESEEDKSPSPSASPTASPSVSPSPSPSPSASPSASPSETPEAVVEENTNDDALSALSNLIKQLLQFIESIGQRD</sequence>
<keyword evidence="2" id="KW-0732">Signal</keyword>
<accession>A0A0G0R3Q0</accession>
<evidence type="ECO:0000256" key="2">
    <source>
        <dbReference type="SAM" id="SignalP"/>
    </source>
</evidence>
<evidence type="ECO:0000256" key="1">
    <source>
        <dbReference type="SAM" id="MobiDB-lite"/>
    </source>
</evidence>
<evidence type="ECO:0000313" key="3">
    <source>
        <dbReference type="EMBL" id="KKR44386.1"/>
    </source>
</evidence>